<dbReference type="PANTHER" id="PTHR31672">
    <property type="entry name" value="BNACNNG10540D PROTEIN"/>
    <property type="match status" value="1"/>
</dbReference>
<name>A0A251VKD2_HELAN</name>
<evidence type="ECO:0000313" key="4">
    <source>
        <dbReference type="Proteomes" id="UP000215914"/>
    </source>
</evidence>
<evidence type="ECO:0000259" key="1">
    <source>
        <dbReference type="Pfam" id="PF00646"/>
    </source>
</evidence>
<keyword evidence="4" id="KW-1185">Reference proteome</keyword>
<dbReference type="Pfam" id="PF07734">
    <property type="entry name" value="FBA_1"/>
    <property type="match status" value="1"/>
</dbReference>
<protein>
    <submittedName>
        <fullName evidence="3">Putative F-box domain-containing protein</fullName>
    </submittedName>
</protein>
<dbReference type="InterPro" id="IPR001810">
    <property type="entry name" value="F-box_dom"/>
</dbReference>
<dbReference type="EMBL" id="CM007891">
    <property type="protein sequence ID" value="OTG35593.1"/>
    <property type="molecule type" value="Genomic_DNA"/>
</dbReference>
<dbReference type="InParanoid" id="A0A251VKD2"/>
<dbReference type="InterPro" id="IPR017451">
    <property type="entry name" value="F-box-assoc_interact_dom"/>
</dbReference>
<proteinExistence type="predicted"/>
<dbReference type="InterPro" id="IPR006527">
    <property type="entry name" value="F-box-assoc_dom_typ1"/>
</dbReference>
<sequence length="344" mass="39371">MSFACSFSCLDSSLYYLVFDAFERSLCWGFGYDLSKDDYTVVVAGEKKGENQTSFHLLSLKSNVWRVIGEVKYRLLTKAGILCNGALHWLVGDNENTKKLIICYDLSKEEFKEIPLLPDDARYESSSHSYLGVMEECLCIFWRSLSSCVVVWRPMKKYNVVKQSWELLRRNSDMKYESIHYLRRAKNPMLNDSFFHLDESLFCGTLYVDAPIFVQSLVSPHVCRTRGVCCRMADEKLVSEVKDQIRFKSVCKSWHSLITSPRFVNRHLNHSYNKDRCNDQLGHRRICLEDDGFCYSVGSSNGLLPGSYGRMSMHILAAAALLCCHRANGKVQQCKTVMGTVVAI</sequence>
<reference evidence="4" key="1">
    <citation type="journal article" date="2017" name="Nature">
        <title>The sunflower genome provides insights into oil metabolism, flowering and Asterid evolution.</title>
        <authorList>
            <person name="Badouin H."/>
            <person name="Gouzy J."/>
            <person name="Grassa C.J."/>
            <person name="Murat F."/>
            <person name="Staton S.E."/>
            <person name="Cottret L."/>
            <person name="Lelandais-Briere C."/>
            <person name="Owens G.L."/>
            <person name="Carrere S."/>
            <person name="Mayjonade B."/>
            <person name="Legrand L."/>
            <person name="Gill N."/>
            <person name="Kane N.C."/>
            <person name="Bowers J.E."/>
            <person name="Hubner S."/>
            <person name="Bellec A."/>
            <person name="Berard A."/>
            <person name="Berges H."/>
            <person name="Blanchet N."/>
            <person name="Boniface M.C."/>
            <person name="Brunel D."/>
            <person name="Catrice O."/>
            <person name="Chaidir N."/>
            <person name="Claudel C."/>
            <person name="Donnadieu C."/>
            <person name="Faraut T."/>
            <person name="Fievet G."/>
            <person name="Helmstetter N."/>
            <person name="King M."/>
            <person name="Knapp S.J."/>
            <person name="Lai Z."/>
            <person name="Le Paslier M.C."/>
            <person name="Lippi Y."/>
            <person name="Lorenzon L."/>
            <person name="Mandel J.R."/>
            <person name="Marage G."/>
            <person name="Marchand G."/>
            <person name="Marquand E."/>
            <person name="Bret-Mestries E."/>
            <person name="Morien E."/>
            <person name="Nambeesan S."/>
            <person name="Nguyen T."/>
            <person name="Pegot-Espagnet P."/>
            <person name="Pouilly N."/>
            <person name="Raftis F."/>
            <person name="Sallet E."/>
            <person name="Schiex T."/>
            <person name="Thomas J."/>
            <person name="Vandecasteele C."/>
            <person name="Vares D."/>
            <person name="Vear F."/>
            <person name="Vautrin S."/>
            <person name="Crespi M."/>
            <person name="Mangin B."/>
            <person name="Burke J.M."/>
            <person name="Salse J."/>
            <person name="Munos S."/>
            <person name="Vincourt P."/>
            <person name="Rieseberg L.H."/>
            <person name="Langlade N.B."/>
        </authorList>
    </citation>
    <scope>NUCLEOTIDE SEQUENCE [LARGE SCALE GENOMIC DNA]</scope>
    <source>
        <strain evidence="4">cv. SF193</strain>
    </source>
</reference>
<accession>A0A251VKD2</accession>
<organism evidence="3 4">
    <name type="scientific">Helianthus annuus</name>
    <name type="common">Common sunflower</name>
    <dbReference type="NCBI Taxonomy" id="4232"/>
    <lineage>
        <taxon>Eukaryota</taxon>
        <taxon>Viridiplantae</taxon>
        <taxon>Streptophyta</taxon>
        <taxon>Embryophyta</taxon>
        <taxon>Tracheophyta</taxon>
        <taxon>Spermatophyta</taxon>
        <taxon>Magnoliopsida</taxon>
        <taxon>eudicotyledons</taxon>
        <taxon>Gunneridae</taxon>
        <taxon>Pentapetalae</taxon>
        <taxon>asterids</taxon>
        <taxon>campanulids</taxon>
        <taxon>Asterales</taxon>
        <taxon>Asteraceae</taxon>
        <taxon>Asteroideae</taxon>
        <taxon>Heliantheae alliance</taxon>
        <taxon>Heliantheae</taxon>
        <taxon>Helianthus</taxon>
    </lineage>
</organism>
<dbReference type="SUPFAM" id="SSF50965">
    <property type="entry name" value="Galactose oxidase, central domain"/>
    <property type="match status" value="1"/>
</dbReference>
<dbReference type="PANTHER" id="PTHR31672:SF13">
    <property type="entry name" value="F-BOX PROTEIN CPR30-LIKE"/>
    <property type="match status" value="1"/>
</dbReference>
<feature type="domain" description="F-box associated beta-propeller type 1" evidence="2">
    <location>
        <begin position="27"/>
        <end position="180"/>
    </location>
</feature>
<evidence type="ECO:0000259" key="2">
    <source>
        <dbReference type="Pfam" id="PF07734"/>
    </source>
</evidence>
<dbReference type="SUPFAM" id="SSF81383">
    <property type="entry name" value="F-box domain"/>
    <property type="match status" value="1"/>
</dbReference>
<evidence type="ECO:0000313" key="3">
    <source>
        <dbReference type="EMBL" id="OTG35593.1"/>
    </source>
</evidence>
<dbReference type="InterPro" id="IPR011043">
    <property type="entry name" value="Gal_Oxase/kelch_b-propeller"/>
</dbReference>
<gene>
    <name evidence="3" type="ORF">HannXRQ_Chr02g0058411</name>
</gene>
<feature type="domain" description="F-box" evidence="1">
    <location>
        <begin position="241"/>
        <end position="263"/>
    </location>
</feature>
<dbReference type="Pfam" id="PF00646">
    <property type="entry name" value="F-box"/>
    <property type="match status" value="1"/>
</dbReference>
<dbReference type="InterPro" id="IPR036047">
    <property type="entry name" value="F-box-like_dom_sf"/>
</dbReference>
<dbReference type="NCBIfam" id="TIGR01640">
    <property type="entry name" value="F_box_assoc_1"/>
    <property type="match status" value="1"/>
</dbReference>
<dbReference type="AlphaFoldDB" id="A0A251VKD2"/>
<dbReference type="Proteomes" id="UP000215914">
    <property type="component" value="Chromosome 2"/>
</dbReference>
<dbReference type="InterPro" id="IPR050796">
    <property type="entry name" value="SCF_F-box_component"/>
</dbReference>